<accession>A0A0C3PM10</accession>
<name>A0A0C3PM10_PHLG1</name>
<dbReference type="Proteomes" id="UP000053257">
    <property type="component" value="Unassembled WGS sequence"/>
</dbReference>
<dbReference type="EMBL" id="KN840493">
    <property type="protein sequence ID" value="KIP07643.1"/>
    <property type="molecule type" value="Genomic_DNA"/>
</dbReference>
<dbReference type="OrthoDB" id="2735833at2759"/>
<organism evidence="1 2">
    <name type="scientific">Phlebiopsis gigantea (strain 11061_1 CR5-6)</name>
    <name type="common">White-rot fungus</name>
    <name type="synonym">Peniophora gigantea</name>
    <dbReference type="NCBI Taxonomy" id="745531"/>
    <lineage>
        <taxon>Eukaryota</taxon>
        <taxon>Fungi</taxon>
        <taxon>Dikarya</taxon>
        <taxon>Basidiomycota</taxon>
        <taxon>Agaricomycotina</taxon>
        <taxon>Agaricomycetes</taxon>
        <taxon>Polyporales</taxon>
        <taxon>Phanerochaetaceae</taxon>
        <taxon>Phlebiopsis</taxon>
    </lineage>
</organism>
<sequence length="81" mass="8985">MAGIVAKTGAAIEAINEIVYNKENQSKTIVDIGVLRFPDTSHPYFKVYHIKLEAWSQSKRLLIVQDNKSGITGGTLRHCIS</sequence>
<evidence type="ECO:0000313" key="2">
    <source>
        <dbReference type="Proteomes" id="UP000053257"/>
    </source>
</evidence>
<keyword evidence="2" id="KW-1185">Reference proteome</keyword>
<gene>
    <name evidence="1" type="ORF">PHLGIDRAFT_70736</name>
</gene>
<evidence type="ECO:0000313" key="1">
    <source>
        <dbReference type="EMBL" id="KIP07643.1"/>
    </source>
</evidence>
<reference evidence="1 2" key="1">
    <citation type="journal article" date="2014" name="PLoS Genet.">
        <title>Analysis of the Phlebiopsis gigantea genome, transcriptome and secretome provides insight into its pioneer colonization strategies of wood.</title>
        <authorList>
            <person name="Hori C."/>
            <person name="Ishida T."/>
            <person name="Igarashi K."/>
            <person name="Samejima M."/>
            <person name="Suzuki H."/>
            <person name="Master E."/>
            <person name="Ferreira P."/>
            <person name="Ruiz-Duenas F.J."/>
            <person name="Held B."/>
            <person name="Canessa P."/>
            <person name="Larrondo L.F."/>
            <person name="Schmoll M."/>
            <person name="Druzhinina I.S."/>
            <person name="Kubicek C.P."/>
            <person name="Gaskell J.A."/>
            <person name="Kersten P."/>
            <person name="St John F."/>
            <person name="Glasner J."/>
            <person name="Sabat G."/>
            <person name="Splinter BonDurant S."/>
            <person name="Syed K."/>
            <person name="Yadav J."/>
            <person name="Mgbeahuruike A.C."/>
            <person name="Kovalchuk A."/>
            <person name="Asiegbu F.O."/>
            <person name="Lackner G."/>
            <person name="Hoffmeister D."/>
            <person name="Rencoret J."/>
            <person name="Gutierrez A."/>
            <person name="Sun H."/>
            <person name="Lindquist E."/>
            <person name="Barry K."/>
            <person name="Riley R."/>
            <person name="Grigoriev I.V."/>
            <person name="Henrissat B."/>
            <person name="Kues U."/>
            <person name="Berka R.M."/>
            <person name="Martinez A.T."/>
            <person name="Covert S.F."/>
            <person name="Blanchette R.A."/>
            <person name="Cullen D."/>
        </authorList>
    </citation>
    <scope>NUCLEOTIDE SEQUENCE [LARGE SCALE GENOMIC DNA]</scope>
    <source>
        <strain evidence="1 2">11061_1 CR5-6</strain>
    </source>
</reference>
<dbReference type="AlphaFoldDB" id="A0A0C3PM10"/>
<dbReference type="HOGENOM" id="CLU_2729238_0_0_1"/>
<protein>
    <submittedName>
        <fullName evidence="1">Uncharacterized protein</fullName>
    </submittedName>
</protein>
<proteinExistence type="predicted"/>